<feature type="compositionally biased region" description="Basic and acidic residues" evidence="6">
    <location>
        <begin position="1002"/>
        <end position="1021"/>
    </location>
</feature>
<dbReference type="InterPro" id="IPR035445">
    <property type="entry name" value="GYF-like_dom_sf"/>
</dbReference>
<keyword evidence="2 5" id="KW-0863">Zinc-finger</keyword>
<evidence type="ECO:0000256" key="3">
    <source>
        <dbReference type="ARBA" id="ARBA00022833"/>
    </source>
</evidence>
<dbReference type="Pfam" id="PF03126">
    <property type="entry name" value="Plus-3"/>
    <property type="match status" value="1"/>
</dbReference>
<dbReference type="Gene3D" id="1.10.245.10">
    <property type="entry name" value="SWIB/MDM2 domain"/>
    <property type="match status" value="1"/>
</dbReference>
<feature type="compositionally biased region" description="Polar residues" evidence="6">
    <location>
        <begin position="1277"/>
        <end position="1292"/>
    </location>
</feature>
<dbReference type="SUPFAM" id="SSF47592">
    <property type="entry name" value="SWIB/MDM2 domain"/>
    <property type="match status" value="1"/>
</dbReference>
<dbReference type="SMART" id="SM00719">
    <property type="entry name" value="Plus3"/>
    <property type="match status" value="1"/>
</dbReference>
<feature type="region of interest" description="Disordered" evidence="6">
    <location>
        <begin position="1515"/>
        <end position="1643"/>
    </location>
</feature>
<feature type="compositionally biased region" description="Acidic residues" evidence="6">
    <location>
        <begin position="192"/>
        <end position="201"/>
    </location>
</feature>
<evidence type="ECO:0000313" key="11">
    <source>
        <dbReference type="EMBL" id="CAI9769068.1"/>
    </source>
</evidence>
<dbReference type="SUPFAM" id="SSF57903">
    <property type="entry name" value="FYVE/PHD zinc finger"/>
    <property type="match status" value="1"/>
</dbReference>
<dbReference type="InterPro" id="IPR003169">
    <property type="entry name" value="GYF"/>
</dbReference>
<evidence type="ECO:0000256" key="6">
    <source>
        <dbReference type="SAM" id="MobiDB-lite"/>
    </source>
</evidence>
<evidence type="ECO:0000256" key="5">
    <source>
        <dbReference type="PROSITE-ProRule" id="PRU00146"/>
    </source>
</evidence>
<dbReference type="Gene3D" id="3.30.40.10">
    <property type="entry name" value="Zinc/RING finger domain, C3HC4 (zinc finger)"/>
    <property type="match status" value="1"/>
</dbReference>
<name>A0AAD1ZHB8_9LAMI</name>
<dbReference type="Pfam" id="PF02213">
    <property type="entry name" value="GYF"/>
    <property type="match status" value="1"/>
</dbReference>
<feature type="compositionally biased region" description="Basic and acidic residues" evidence="6">
    <location>
        <begin position="1107"/>
        <end position="1118"/>
    </location>
</feature>
<dbReference type="InterPro" id="IPR004343">
    <property type="entry name" value="Plus-3_dom"/>
</dbReference>
<feature type="region of interest" description="Disordered" evidence="6">
    <location>
        <begin position="1002"/>
        <end position="1068"/>
    </location>
</feature>
<dbReference type="SMART" id="SM00444">
    <property type="entry name" value="GYF"/>
    <property type="match status" value="1"/>
</dbReference>
<dbReference type="SUPFAM" id="SSF159042">
    <property type="entry name" value="Plus3-like"/>
    <property type="match status" value="1"/>
</dbReference>
<feature type="compositionally biased region" description="Acidic residues" evidence="6">
    <location>
        <begin position="418"/>
        <end position="439"/>
    </location>
</feature>
<dbReference type="Pfam" id="PF02201">
    <property type="entry name" value="SWIB"/>
    <property type="match status" value="1"/>
</dbReference>
<dbReference type="InterPro" id="IPR019787">
    <property type="entry name" value="Znf_PHD-finger"/>
</dbReference>
<feature type="compositionally biased region" description="Low complexity" evidence="6">
    <location>
        <begin position="1042"/>
        <end position="1053"/>
    </location>
</feature>
<evidence type="ECO:0000259" key="7">
    <source>
        <dbReference type="PROSITE" id="PS50016"/>
    </source>
</evidence>
<feature type="domain" description="PHD-type" evidence="7">
    <location>
        <begin position="476"/>
        <end position="542"/>
    </location>
</feature>
<dbReference type="FunFam" id="3.30.40.10:FF:000303">
    <property type="entry name" value="Zinc finger CCCH domain-containing protein 19"/>
    <property type="match status" value="1"/>
</dbReference>
<evidence type="ECO:0000259" key="8">
    <source>
        <dbReference type="PROSITE" id="PS50829"/>
    </source>
</evidence>
<dbReference type="PROSITE" id="PS50829">
    <property type="entry name" value="GYF"/>
    <property type="match status" value="1"/>
</dbReference>
<evidence type="ECO:0000259" key="10">
    <source>
        <dbReference type="PROSITE" id="PS51925"/>
    </source>
</evidence>
<dbReference type="EMBL" id="OU503045">
    <property type="protein sequence ID" value="CAI9769068.1"/>
    <property type="molecule type" value="Genomic_DNA"/>
</dbReference>
<dbReference type="SUPFAM" id="SSF55277">
    <property type="entry name" value="GYF domain"/>
    <property type="match status" value="1"/>
</dbReference>
<dbReference type="SMART" id="SM00151">
    <property type="entry name" value="SWIB"/>
    <property type="match status" value="1"/>
</dbReference>
<feature type="domain" description="Plus3" evidence="9">
    <location>
        <begin position="827"/>
        <end position="960"/>
    </location>
</feature>
<feature type="compositionally biased region" description="Acidic residues" evidence="6">
    <location>
        <begin position="1023"/>
        <end position="1032"/>
    </location>
</feature>
<dbReference type="InterPro" id="IPR013083">
    <property type="entry name" value="Znf_RING/FYVE/PHD"/>
</dbReference>
<accession>A0AAD1ZHB8</accession>
<dbReference type="PROSITE" id="PS51360">
    <property type="entry name" value="PLUS3"/>
    <property type="match status" value="1"/>
</dbReference>
<dbReference type="SMART" id="SM00249">
    <property type="entry name" value="PHD"/>
    <property type="match status" value="1"/>
</dbReference>
<feature type="compositionally biased region" description="Basic residues" evidence="6">
    <location>
        <begin position="802"/>
        <end position="814"/>
    </location>
</feature>
<feature type="compositionally biased region" description="Polar residues" evidence="6">
    <location>
        <begin position="1318"/>
        <end position="1333"/>
    </location>
</feature>
<organism evidence="11 12">
    <name type="scientific">Fraxinus pennsylvanica</name>
    <dbReference type="NCBI Taxonomy" id="56036"/>
    <lineage>
        <taxon>Eukaryota</taxon>
        <taxon>Viridiplantae</taxon>
        <taxon>Streptophyta</taxon>
        <taxon>Embryophyta</taxon>
        <taxon>Tracheophyta</taxon>
        <taxon>Spermatophyta</taxon>
        <taxon>Magnoliopsida</taxon>
        <taxon>eudicotyledons</taxon>
        <taxon>Gunneridae</taxon>
        <taxon>Pentapetalae</taxon>
        <taxon>asterids</taxon>
        <taxon>lamiids</taxon>
        <taxon>Lamiales</taxon>
        <taxon>Oleaceae</taxon>
        <taxon>Oleeae</taxon>
        <taxon>Fraxinus</taxon>
    </lineage>
</organism>
<feature type="region of interest" description="Disordered" evidence="6">
    <location>
        <begin position="367"/>
        <end position="464"/>
    </location>
</feature>
<dbReference type="PANTHER" id="PTHR46695:SF5">
    <property type="entry name" value="RNA POLYMERASE-ASSOCIATED PROTEIN RTF1 HOMOLOG"/>
    <property type="match status" value="1"/>
</dbReference>
<feature type="domain" description="GYF" evidence="8">
    <location>
        <begin position="1159"/>
        <end position="1213"/>
    </location>
</feature>
<dbReference type="Pfam" id="PF25980">
    <property type="entry name" value="NERD_plant"/>
    <property type="match status" value="1"/>
</dbReference>
<feature type="compositionally biased region" description="Basic residues" evidence="6">
    <location>
        <begin position="651"/>
        <end position="663"/>
    </location>
</feature>
<keyword evidence="4" id="KW-0238">DNA-binding</keyword>
<dbReference type="InterPro" id="IPR058668">
    <property type="entry name" value="NERD_dom"/>
</dbReference>
<evidence type="ECO:0000256" key="1">
    <source>
        <dbReference type="ARBA" id="ARBA00022723"/>
    </source>
</evidence>
<evidence type="ECO:0000259" key="9">
    <source>
        <dbReference type="PROSITE" id="PS51360"/>
    </source>
</evidence>
<dbReference type="InterPro" id="IPR036885">
    <property type="entry name" value="SWIB_MDM2_dom_sf"/>
</dbReference>
<dbReference type="PANTHER" id="PTHR46695">
    <property type="entry name" value="ZINC FINGER CCCH DOMAIN-CONTAINING PROTEIN 44-RELATED"/>
    <property type="match status" value="1"/>
</dbReference>
<sequence length="1769" mass="193706">MENEENKNTEQRESFTELDDSNLSVGGEKVDEVVVEEEEKLPAVAEGGEDGEESVTEKYDVAGSELEVDALAELDMGRGEKSVIERVGSSMLTAEEAVAEETQVLESEVGGMKGGDDSRDSLLAPKGDEELVSGVAGDVSKDGSGAWDLRPHTQSEMDMTYEAPVEREGMEVRGPKAVTEMEEKRGKAQHIEEEEGAELEEERTQILENDSETVVEAGIGSEEKVTDKVNDSEVGISEKLVGTVEDRSDSKTQIEVVNCNEGEHVPDSDGGTVNFSTDIEDKSAADRVVVEESLMAGTITEEEKDMSLEVLKGPELSELSNAAEVKEVEAVPGEEISAGDTKIETEEYKEIEVTRDDMVQEIQVADSQMETEVVERNDMFETIPSEDTNRETEETKSDVDEPGVELNDPLAAIKSGDDEPMAVEDTETQDTEMETETDVAEPVKSSGEKRKRVRNSKSPSSCKATTKASARKKVGEDVCFICFDGGDLVLCDRRGCPKAYHPSCVNRDEAFFNTKGRWNCGWHMCSICEKNAHYMCYTCTYSSCRGCIKDAVIFCVRGNKGFCETCMRTVTLIENNQHENAQLDFDDKSSWEYLFKDYYIGLKSKLSLSSVEVAEAKHPWKGSKQESPEAQIDADYDGGSGSGDSIESQKTRKSKRRKLKKRSKSLTIEDESVSVGVSAGDENVSSSEDTEWATKELLEFVSHMRNGDVSPLSQFDVQALLLEYIKKNKLRDPRRKSQIICDSRLGNLFGKPRVGHFEMLKLLESHFPTKKDKTDEVQGSVVGTEINQLEVGGDADTLARGVKGRKSKTRKKGDRRGPQSNLEDYAAIDTHNISLIYLRRKLMEDLLEDVEKFHDKVVGAFVRIRISGSSQKQDLYRLVQVVGTSKAAEPYKIGKKNCDTMLEILNLDKAEVISIDTISNQEFTEEECKRLRQSIKCGLINRLTVGDILDKTMEIQAARVNDWLESEVMRISHLRDRASDLGRRKELRECVEKLQLLKTPDERHRRLEEIPEIHGDPKMDPSYESDEDDSETDNIKRDSLTRSSSSFNRRGSGLISPGSDYNAKDTWNGLENVSSKNLETRRNLSSKSMYTNAAHSGEIVVENSRNQGRDKNAQESKSVEWTMNSSSKSESLSVASPVTSTVSLSDSVAEIAVSINETEKVWYYKDPSGKVQGPFSMTQLHKWNNTGYFPADLRIWRTALEQEDPILLSDALAGKYQKDLPAVNRFPAINIMHSPSISSSHPGKISGTSLHQDIQRPNTNQDPRAHPKHSTEIWIGNDSTNLPSPTPQQKNAGWTGEDGGILLGATQYPSGNGLLHSPSPSLPNTAKYSSPPASVLNSAVQSGAAFSPTLNSEKGVLAGSVDSLQIQSNMSGEPHSVQMHGHLPTIVHSVHSAISLNPHVETPSWGSGPHSGQGKAQGWGGNTLDVQNSAGNFSNSDIAATQQPDLWGPSTQGILPNMLPPGIQNVSWGTRPEYPNTGWGNVQANPNAGWGTPTPGSTNINVGLAVQAPALGNTSGWVGPSGNPGTTVQRPVPGNVNSGWVATPGWGSAPVQGPVPVPGNGWGPPSGNSGTPVQGLAQANPNQGFGAPAGSQGVWGGDQNHSGGQFSSQREMGDSGFGGGRTSWNRPSSFGSGGSRPFNKRVDAPQSCYKNFRSSTICDRLNWKVQIAVGCSAAAAPPRVEAPTLPWNRSQQLHLRKYRSQPLHLRKTWCHHLLHDHHLRDSHRLQASNPKSTQPSPAQPPPLRPPPSPARRHHLEESRFRVRIKLGRG</sequence>
<feature type="region of interest" description="Disordered" evidence="6">
    <location>
        <begin position="1724"/>
        <end position="1769"/>
    </location>
</feature>
<feature type="domain" description="DM2" evidence="10">
    <location>
        <begin position="686"/>
        <end position="769"/>
    </location>
</feature>
<dbReference type="GO" id="GO:0008270">
    <property type="term" value="F:zinc ion binding"/>
    <property type="evidence" value="ECO:0007669"/>
    <property type="project" value="UniProtKB-KW"/>
</dbReference>
<protein>
    <submittedName>
        <fullName evidence="11">Uncharacterized protein</fullName>
    </submittedName>
</protein>
<dbReference type="InterPro" id="IPR019786">
    <property type="entry name" value="Zinc_finger_PHD-type_CS"/>
</dbReference>
<dbReference type="GO" id="GO:0003677">
    <property type="term" value="F:DNA binding"/>
    <property type="evidence" value="ECO:0007669"/>
    <property type="project" value="UniProtKB-KW"/>
</dbReference>
<feature type="compositionally biased region" description="Basic and acidic residues" evidence="6">
    <location>
        <begin position="618"/>
        <end position="627"/>
    </location>
</feature>
<keyword evidence="1" id="KW-0479">Metal-binding</keyword>
<feature type="compositionally biased region" description="Pro residues" evidence="6">
    <location>
        <begin position="1737"/>
        <end position="1749"/>
    </location>
</feature>
<evidence type="ECO:0000256" key="4">
    <source>
        <dbReference type="ARBA" id="ARBA00023125"/>
    </source>
</evidence>
<evidence type="ECO:0000313" key="12">
    <source>
        <dbReference type="Proteomes" id="UP000834106"/>
    </source>
</evidence>
<feature type="region of interest" description="Disordered" evidence="6">
    <location>
        <begin position="1403"/>
        <end position="1428"/>
    </location>
</feature>
<dbReference type="InterPro" id="IPR001965">
    <property type="entry name" value="Znf_PHD"/>
</dbReference>
<feature type="compositionally biased region" description="Polar residues" evidence="6">
    <location>
        <begin position="1523"/>
        <end position="1540"/>
    </location>
</feature>
<dbReference type="InterPro" id="IPR019835">
    <property type="entry name" value="SWIB_domain"/>
</dbReference>
<proteinExistence type="predicted"/>
<feature type="region of interest" description="Disordered" evidence="6">
    <location>
        <begin position="1"/>
        <end position="28"/>
    </location>
</feature>
<feature type="compositionally biased region" description="Gly residues" evidence="6">
    <location>
        <begin position="1409"/>
        <end position="1421"/>
    </location>
</feature>
<keyword evidence="3" id="KW-0862">Zinc</keyword>
<dbReference type="CDD" id="cd00072">
    <property type="entry name" value="GYF"/>
    <property type="match status" value="1"/>
</dbReference>
<dbReference type="PROSITE" id="PS01359">
    <property type="entry name" value="ZF_PHD_1"/>
    <property type="match status" value="1"/>
</dbReference>
<dbReference type="InterPro" id="IPR036128">
    <property type="entry name" value="Plus3-like_sf"/>
</dbReference>
<feature type="compositionally biased region" description="Polar residues" evidence="6">
    <location>
        <begin position="1248"/>
        <end position="1262"/>
    </location>
</feature>
<feature type="compositionally biased region" description="Basic and acidic residues" evidence="6">
    <location>
        <begin position="164"/>
        <end position="191"/>
    </location>
</feature>
<feature type="region of interest" description="Disordered" evidence="6">
    <location>
        <begin position="618"/>
        <end position="663"/>
    </location>
</feature>
<dbReference type="CDD" id="cd15568">
    <property type="entry name" value="PHD5_NSD"/>
    <property type="match status" value="1"/>
</dbReference>
<evidence type="ECO:0000256" key="2">
    <source>
        <dbReference type="ARBA" id="ARBA00022771"/>
    </source>
</evidence>
<feature type="compositionally biased region" description="Basic and acidic residues" evidence="6">
    <location>
        <begin position="1"/>
        <end position="15"/>
    </location>
</feature>
<dbReference type="InterPro" id="IPR011011">
    <property type="entry name" value="Znf_FYVE_PHD"/>
</dbReference>
<dbReference type="InterPro" id="IPR003121">
    <property type="entry name" value="SWIB_MDM2_domain"/>
</dbReference>
<feature type="compositionally biased region" description="Low complexity" evidence="6">
    <location>
        <begin position="1125"/>
        <end position="1135"/>
    </location>
</feature>
<dbReference type="Gene3D" id="3.90.70.200">
    <property type="entry name" value="Plus-3 domain"/>
    <property type="match status" value="1"/>
</dbReference>
<reference evidence="11" key="1">
    <citation type="submission" date="2023-05" db="EMBL/GenBank/DDBJ databases">
        <authorList>
            <person name="Huff M."/>
        </authorList>
    </citation>
    <scope>NUCLEOTIDE SEQUENCE</scope>
</reference>
<dbReference type="PROSITE" id="PS50016">
    <property type="entry name" value="ZF_PHD_2"/>
    <property type="match status" value="1"/>
</dbReference>
<feature type="region of interest" description="Disordered" evidence="6">
    <location>
        <begin position="800"/>
        <end position="822"/>
    </location>
</feature>
<feature type="compositionally biased region" description="Low complexity" evidence="6">
    <location>
        <begin position="1563"/>
        <end position="1572"/>
    </location>
</feature>
<feature type="region of interest" description="Disordered" evidence="6">
    <location>
        <begin position="102"/>
        <end position="203"/>
    </location>
</feature>
<dbReference type="Gene3D" id="3.30.1490.40">
    <property type="match status" value="1"/>
</dbReference>
<dbReference type="CDD" id="cd10567">
    <property type="entry name" value="SWIB-MDM2_like"/>
    <property type="match status" value="1"/>
</dbReference>
<dbReference type="FunFam" id="3.90.70.200:FF:000002">
    <property type="entry name" value="Zinc finger CCCH domain-containing protein 19"/>
    <property type="match status" value="1"/>
</dbReference>
<keyword evidence="12" id="KW-1185">Reference proteome</keyword>
<feature type="compositionally biased region" description="Basic and acidic residues" evidence="6">
    <location>
        <begin position="387"/>
        <end position="399"/>
    </location>
</feature>
<dbReference type="Proteomes" id="UP000834106">
    <property type="component" value="Chromosome 10"/>
</dbReference>
<feature type="compositionally biased region" description="Polar residues" evidence="6">
    <location>
        <begin position="1599"/>
        <end position="1610"/>
    </location>
</feature>
<feature type="compositionally biased region" description="Low complexity" evidence="6">
    <location>
        <begin position="1235"/>
        <end position="1247"/>
    </location>
</feature>
<gene>
    <name evidence="11" type="ORF">FPE_LOCUS17222</name>
</gene>
<dbReference type="PROSITE" id="PS51925">
    <property type="entry name" value="SWIB_MDM2"/>
    <property type="match status" value="1"/>
</dbReference>
<feature type="region of interest" description="Disordered" evidence="6">
    <location>
        <begin position="1101"/>
        <end position="1135"/>
    </location>
</feature>
<feature type="region of interest" description="Disordered" evidence="6">
    <location>
        <begin position="1235"/>
        <end position="1333"/>
    </location>
</feature>